<protein>
    <submittedName>
        <fullName evidence="1">Uncharacterized protein</fullName>
    </submittedName>
</protein>
<reference evidence="1 2" key="1">
    <citation type="submission" date="2018-11" db="EMBL/GenBank/DDBJ databases">
        <title>Genomes From Bacteria Associated with the Canine Oral Cavity: a Test Case for Automated Genome-Based Taxonomic Assignment.</title>
        <authorList>
            <person name="Coil D.A."/>
            <person name="Jospin G."/>
            <person name="Darling A.E."/>
            <person name="Wallis C."/>
            <person name="Davis I.J."/>
            <person name="Harris S."/>
            <person name="Eisen J.A."/>
            <person name="Holcombe L.J."/>
            <person name="O'Flynn C."/>
        </authorList>
    </citation>
    <scope>NUCLEOTIDE SEQUENCE [LARGE SCALE GENOMIC DNA]</scope>
    <source>
        <strain evidence="1 2">OH887_COT-365</strain>
    </source>
</reference>
<organism evidence="1 2">
    <name type="scientific">Arachnia propionica</name>
    <dbReference type="NCBI Taxonomy" id="1750"/>
    <lineage>
        <taxon>Bacteria</taxon>
        <taxon>Bacillati</taxon>
        <taxon>Actinomycetota</taxon>
        <taxon>Actinomycetes</taxon>
        <taxon>Propionibacteriales</taxon>
        <taxon>Propionibacteriaceae</taxon>
        <taxon>Arachnia</taxon>
    </lineage>
</organism>
<sequence length="302" mass="33703">MKALEQEVLALCRHGLRNSDPPATPGLRDVLRIPGDLSDAQALPQLRKGIMNAISGLPVEIRDAFLVASGARPGSSTRRNVRLQEAASLEKVSERTIRRNEIEAVPLLVARLLEGEEHAVEASRFTVTHLHLWLDLSLPRPVLSQQRTIKVLAPHMEGFYEEFTIPDLSEGAPVWRDLGGCSVDHVATLGGGMWGVSHSFPHPLWQGDTHTFSTAMRLPDHTSLRPEIRFRPSNTTLDTVVDIRFGDHLPSRIECFETTAVLENVPDKDITHRIVPDASDQRIEFKEIRLGCTAGVRWFMDD</sequence>
<dbReference type="EMBL" id="RQZG01000010">
    <property type="protein sequence ID" value="RRD04542.1"/>
    <property type="molecule type" value="Genomic_DNA"/>
</dbReference>
<comment type="caution">
    <text evidence="1">The sequence shown here is derived from an EMBL/GenBank/DDBJ whole genome shotgun (WGS) entry which is preliminary data.</text>
</comment>
<dbReference type="RefSeq" id="WP_124844932.1">
    <property type="nucleotide sequence ID" value="NZ_RQZG01000010.1"/>
</dbReference>
<dbReference type="OrthoDB" id="3724440at2"/>
<gene>
    <name evidence="1" type="ORF">EII34_09545</name>
</gene>
<evidence type="ECO:0000313" key="1">
    <source>
        <dbReference type="EMBL" id="RRD04542.1"/>
    </source>
</evidence>
<name>A0A3P1T4V6_9ACTN</name>
<evidence type="ECO:0000313" key="2">
    <source>
        <dbReference type="Proteomes" id="UP000280819"/>
    </source>
</evidence>
<dbReference type="AlphaFoldDB" id="A0A3P1T4V6"/>
<accession>A0A3P1T4V6</accession>
<dbReference type="Proteomes" id="UP000280819">
    <property type="component" value="Unassembled WGS sequence"/>
</dbReference>
<proteinExistence type="predicted"/>